<dbReference type="EMBL" id="JH000298">
    <property type="protein sequence ID" value="EGW02349.1"/>
    <property type="molecule type" value="Genomic_DNA"/>
</dbReference>
<accession>G3HDL2</accession>
<feature type="compositionally biased region" description="Polar residues" evidence="1">
    <location>
        <begin position="30"/>
        <end position="41"/>
    </location>
</feature>
<dbReference type="Proteomes" id="UP000001075">
    <property type="component" value="Unassembled WGS sequence"/>
</dbReference>
<dbReference type="AlphaFoldDB" id="G3HDL2"/>
<name>G3HDL2_CRIGR</name>
<sequence length="84" mass="9273">MGEDEGNSESLGKAKNLSPQLLEEKEESGLQCSGIPSQSTKVHGPEKHRGASELWKSPCQMTGRNEQKVTCYLPHHTGILSHRF</sequence>
<evidence type="ECO:0000256" key="1">
    <source>
        <dbReference type="SAM" id="MobiDB-lite"/>
    </source>
</evidence>
<feature type="region of interest" description="Disordered" evidence="1">
    <location>
        <begin position="1"/>
        <end position="61"/>
    </location>
</feature>
<evidence type="ECO:0000313" key="3">
    <source>
        <dbReference type="Proteomes" id="UP000001075"/>
    </source>
</evidence>
<gene>
    <name evidence="2" type="ORF">I79_008595</name>
</gene>
<protein>
    <submittedName>
        <fullName evidence="2">Uncharacterized protein</fullName>
    </submittedName>
</protein>
<reference evidence="3" key="1">
    <citation type="journal article" date="2011" name="Nat. Biotechnol.">
        <title>The genomic sequence of the Chinese hamster ovary (CHO)-K1 cell line.</title>
        <authorList>
            <person name="Xu X."/>
            <person name="Nagarajan H."/>
            <person name="Lewis N.E."/>
            <person name="Pan S."/>
            <person name="Cai Z."/>
            <person name="Liu X."/>
            <person name="Chen W."/>
            <person name="Xie M."/>
            <person name="Wang W."/>
            <person name="Hammond S."/>
            <person name="Andersen M.R."/>
            <person name="Neff N."/>
            <person name="Passarelli B."/>
            <person name="Koh W."/>
            <person name="Fan H.C."/>
            <person name="Wang J."/>
            <person name="Gui Y."/>
            <person name="Lee K.H."/>
            <person name="Betenbaugh M.J."/>
            <person name="Quake S.R."/>
            <person name="Famili I."/>
            <person name="Palsson B.O."/>
            <person name="Wang J."/>
        </authorList>
    </citation>
    <scope>NUCLEOTIDE SEQUENCE [LARGE SCALE GENOMIC DNA]</scope>
    <source>
        <strain evidence="3">CHO K1 cell line</strain>
    </source>
</reference>
<evidence type="ECO:0000313" key="2">
    <source>
        <dbReference type="EMBL" id="EGW02349.1"/>
    </source>
</evidence>
<dbReference type="InParanoid" id="G3HDL2"/>
<proteinExistence type="predicted"/>
<organism evidence="2 3">
    <name type="scientific">Cricetulus griseus</name>
    <name type="common">Chinese hamster</name>
    <name type="synonym">Cricetulus barabensis griseus</name>
    <dbReference type="NCBI Taxonomy" id="10029"/>
    <lineage>
        <taxon>Eukaryota</taxon>
        <taxon>Metazoa</taxon>
        <taxon>Chordata</taxon>
        <taxon>Craniata</taxon>
        <taxon>Vertebrata</taxon>
        <taxon>Euteleostomi</taxon>
        <taxon>Mammalia</taxon>
        <taxon>Eutheria</taxon>
        <taxon>Euarchontoglires</taxon>
        <taxon>Glires</taxon>
        <taxon>Rodentia</taxon>
        <taxon>Myomorpha</taxon>
        <taxon>Muroidea</taxon>
        <taxon>Cricetidae</taxon>
        <taxon>Cricetinae</taxon>
        <taxon>Cricetulus</taxon>
    </lineage>
</organism>